<protein>
    <submittedName>
        <fullName evidence="2">Polyketide cyclase</fullName>
    </submittedName>
</protein>
<dbReference type="RefSeq" id="WP_099439723.1">
    <property type="nucleotide sequence ID" value="NZ_CP024091.1"/>
</dbReference>
<dbReference type="SUPFAM" id="SSF55961">
    <property type="entry name" value="Bet v1-like"/>
    <property type="match status" value="1"/>
</dbReference>
<dbReference type="Gene3D" id="3.30.530.20">
    <property type="match status" value="1"/>
</dbReference>
<sequence>MKIIKVLAGIIVVIIALFFIIGFFLPKTYSVSRSIEINKPDSIAYQKTLNFNDFGLWNPWMQMDKTAKHTVTGDGVSVGSKFSWEGKEVGTGSITIEKLNPNKQIDEKLEFIKPFQSTATTSFYFEPTANGSTKVTWDFRGENTSIFSKWMSLAYDSMIGKDYEKGLANLKAFVEK</sequence>
<accession>A0A2D1U894</accession>
<dbReference type="InterPro" id="IPR023393">
    <property type="entry name" value="START-like_dom_sf"/>
</dbReference>
<keyword evidence="1" id="KW-0812">Transmembrane</keyword>
<dbReference type="AlphaFoldDB" id="A0A2D1U894"/>
<dbReference type="KEGG" id="pgs:CPT03_15750"/>
<dbReference type="CDD" id="cd07818">
    <property type="entry name" value="SRPBCC_1"/>
    <property type="match status" value="1"/>
</dbReference>
<keyword evidence="3" id="KW-1185">Reference proteome</keyword>
<evidence type="ECO:0000256" key="1">
    <source>
        <dbReference type="SAM" id="Phobius"/>
    </source>
</evidence>
<gene>
    <name evidence="2" type="ORF">CPT03_15750</name>
</gene>
<dbReference type="Proteomes" id="UP000223749">
    <property type="component" value="Chromosome"/>
</dbReference>
<name>A0A2D1U894_9SPHI</name>
<keyword evidence="1" id="KW-1133">Transmembrane helix</keyword>
<evidence type="ECO:0000313" key="2">
    <source>
        <dbReference type="EMBL" id="ATP57811.1"/>
    </source>
</evidence>
<keyword evidence="1" id="KW-0472">Membrane</keyword>
<proteinExistence type="predicted"/>
<evidence type="ECO:0000313" key="3">
    <source>
        <dbReference type="Proteomes" id="UP000223749"/>
    </source>
</evidence>
<feature type="transmembrane region" description="Helical" evidence="1">
    <location>
        <begin position="6"/>
        <end position="25"/>
    </location>
</feature>
<reference evidence="2 3" key="1">
    <citation type="submission" date="2017-10" db="EMBL/GenBank/DDBJ databases">
        <title>Whole genome of Pedobacter ginsengisoli T01R-27 isolated from tomato rhizosphere.</title>
        <authorList>
            <person name="Weon H.-Y."/>
            <person name="Lee S.A."/>
            <person name="Sang M.K."/>
            <person name="Song J."/>
        </authorList>
    </citation>
    <scope>NUCLEOTIDE SEQUENCE [LARGE SCALE GENOMIC DNA]</scope>
    <source>
        <strain evidence="2 3">T01R-27</strain>
    </source>
</reference>
<dbReference type="InterPro" id="IPR019587">
    <property type="entry name" value="Polyketide_cyclase/dehydratase"/>
</dbReference>
<dbReference type="EMBL" id="CP024091">
    <property type="protein sequence ID" value="ATP57811.1"/>
    <property type="molecule type" value="Genomic_DNA"/>
</dbReference>
<organism evidence="2 3">
    <name type="scientific">Pedobacter ginsengisoli</name>
    <dbReference type="NCBI Taxonomy" id="363852"/>
    <lineage>
        <taxon>Bacteria</taxon>
        <taxon>Pseudomonadati</taxon>
        <taxon>Bacteroidota</taxon>
        <taxon>Sphingobacteriia</taxon>
        <taxon>Sphingobacteriales</taxon>
        <taxon>Sphingobacteriaceae</taxon>
        <taxon>Pedobacter</taxon>
    </lineage>
</organism>
<dbReference type="OrthoDB" id="9807923at2"/>
<dbReference type="Pfam" id="PF10604">
    <property type="entry name" value="Polyketide_cyc2"/>
    <property type="match status" value="1"/>
</dbReference>